<feature type="region of interest" description="Disordered" evidence="9">
    <location>
        <begin position="138"/>
        <end position="164"/>
    </location>
</feature>
<keyword evidence="11" id="KW-1185">Reference proteome</keyword>
<evidence type="ECO:0000256" key="4">
    <source>
        <dbReference type="ARBA" id="ARBA00022692"/>
    </source>
</evidence>
<evidence type="ECO:0000256" key="3">
    <source>
        <dbReference type="ARBA" id="ARBA00022448"/>
    </source>
</evidence>
<keyword evidence="3" id="KW-0813">Transport</keyword>
<name>A0A2C6KCK1_9APIC</name>
<keyword evidence="7 8" id="KW-0472">Membrane</keyword>
<sequence length="723" mass="78526">MAQNITINHAFQTPFCVFSTMETLRFLGGSTSLSSQSRQLSSGGESSVSSWSPFMPRSYLLSPSLKFSNPIILFLIAVLCASFHTLEYFFVSSVQVTATSSLLSRATLLPLQGASGPPTVTRPQTPRLLATVVPHTPPSLPALSTQKNSCHSSVSSRENPRPEVSFRPAVATAAANWAAWPQRWFLSLRLGRQHDIFPPETPNSAGGTNPGVGESQHKICTEDLHDSALSSESLKKGKDVVTAVAKETVEETGSALCALRRSVWTAACRAARQLAPRSPMAKRMTSAVVARLAVQSLLYPIDVVRCRRAQGIPFKEVPVGALYNGCLSMLTLAEMPYCLLCIGVQSQAQKLLNQHAAKLPTFANLFLSALAADSVGCLYKMPFDCAKSLLQRGKAETPFEAASAVLKDGSPKSALRTTFKGFYAQVLRDSTYRVLNGQTMQALRKVLSKAASYHHHRQGQEEVSQCSSSGSSRGRDGGVATVATTREVLSKAKETLGFSHENQTEGSPSSWMHYVFFDGLKRQMISVKNAVKRISPWEKKEEREEEEQETLAEEAELLPPVDKDEKQHSDETAVSRFFSLALNQRNTSHGESTPQRSSTFLTTLAVGLTSGALTTLATSPLEAARRYIIAKTTEAESLEDTDPSAGETEDPMVKTKGTAVRFQGLVGVCRALYELAGEKGIASGWFQNAPTRMLIAGPCNALGALIFENTSRTLNRLFPSHEK</sequence>
<dbReference type="RefSeq" id="XP_067923610.1">
    <property type="nucleotide sequence ID" value="XM_068064413.1"/>
</dbReference>
<feature type="region of interest" description="Disordered" evidence="9">
    <location>
        <begin position="454"/>
        <end position="481"/>
    </location>
</feature>
<dbReference type="GeneID" id="94427624"/>
<evidence type="ECO:0000256" key="2">
    <source>
        <dbReference type="ARBA" id="ARBA00006375"/>
    </source>
</evidence>
<dbReference type="PANTHER" id="PTHR45667">
    <property type="entry name" value="S-ADENOSYLMETHIONINE MITOCHONDRIAL CARRIER PROTEIN"/>
    <property type="match status" value="1"/>
</dbReference>
<keyword evidence="4 8" id="KW-0812">Transmembrane</keyword>
<proteinExistence type="inferred from homology"/>
<evidence type="ECO:0000256" key="8">
    <source>
        <dbReference type="PROSITE-ProRule" id="PRU00282"/>
    </source>
</evidence>
<evidence type="ECO:0000256" key="7">
    <source>
        <dbReference type="ARBA" id="ARBA00023136"/>
    </source>
</evidence>
<feature type="region of interest" description="Disordered" evidence="9">
    <location>
        <begin position="538"/>
        <end position="570"/>
    </location>
</feature>
<dbReference type="PROSITE" id="PS50920">
    <property type="entry name" value="SOLCAR"/>
    <property type="match status" value="1"/>
</dbReference>
<dbReference type="InterPro" id="IPR023395">
    <property type="entry name" value="MCP_dom_sf"/>
</dbReference>
<feature type="compositionally biased region" description="Basic and acidic residues" evidence="9">
    <location>
        <begin position="561"/>
        <end position="570"/>
    </location>
</feature>
<dbReference type="Proteomes" id="UP000221165">
    <property type="component" value="Unassembled WGS sequence"/>
</dbReference>
<keyword evidence="6" id="KW-1133">Transmembrane helix</keyword>
<feature type="compositionally biased region" description="Acidic residues" evidence="9">
    <location>
        <begin position="543"/>
        <end position="556"/>
    </location>
</feature>
<dbReference type="SUPFAM" id="SSF103506">
    <property type="entry name" value="Mitochondrial carrier"/>
    <property type="match status" value="1"/>
</dbReference>
<keyword evidence="5" id="KW-0677">Repeat</keyword>
<protein>
    <submittedName>
        <fullName evidence="10">Mitochondrial carrier superfamily protein</fullName>
    </submittedName>
</protein>
<feature type="compositionally biased region" description="Low complexity" evidence="9">
    <location>
        <begin position="461"/>
        <end position="472"/>
    </location>
</feature>
<comment type="similarity">
    <text evidence="2">Belongs to the mitochondrial carrier (TC 2.A.29) family.</text>
</comment>
<accession>A0A2C6KCK1</accession>
<dbReference type="VEuPathDB" id="ToxoDB:CSUI_004220"/>
<feature type="repeat" description="Solcar" evidence="8">
    <location>
        <begin position="360"/>
        <end position="446"/>
    </location>
</feature>
<organism evidence="10 11">
    <name type="scientific">Cystoisospora suis</name>
    <dbReference type="NCBI Taxonomy" id="483139"/>
    <lineage>
        <taxon>Eukaryota</taxon>
        <taxon>Sar</taxon>
        <taxon>Alveolata</taxon>
        <taxon>Apicomplexa</taxon>
        <taxon>Conoidasida</taxon>
        <taxon>Coccidia</taxon>
        <taxon>Eucoccidiorida</taxon>
        <taxon>Eimeriorina</taxon>
        <taxon>Sarcocystidae</taxon>
        <taxon>Cystoisospora</taxon>
    </lineage>
</organism>
<gene>
    <name evidence="10" type="ORF">CSUI_004220</name>
</gene>
<comment type="subcellular location">
    <subcellularLocation>
        <location evidence="1">Membrane</location>
        <topology evidence="1">Multi-pass membrane protein</topology>
    </subcellularLocation>
</comment>
<comment type="caution">
    <text evidence="10">The sequence shown here is derived from an EMBL/GenBank/DDBJ whole genome shotgun (WGS) entry which is preliminary data.</text>
</comment>
<dbReference type="AlphaFoldDB" id="A0A2C6KCK1"/>
<evidence type="ECO:0000256" key="9">
    <source>
        <dbReference type="SAM" id="MobiDB-lite"/>
    </source>
</evidence>
<dbReference type="EMBL" id="MIGC01001941">
    <property type="protein sequence ID" value="PHJ21931.1"/>
    <property type="molecule type" value="Genomic_DNA"/>
</dbReference>
<dbReference type="GO" id="GO:0016020">
    <property type="term" value="C:membrane"/>
    <property type="evidence" value="ECO:0007669"/>
    <property type="project" value="UniProtKB-SubCell"/>
</dbReference>
<feature type="compositionally biased region" description="Polar residues" evidence="9">
    <location>
        <begin position="142"/>
        <end position="157"/>
    </location>
</feature>
<evidence type="ECO:0000256" key="5">
    <source>
        <dbReference type="ARBA" id="ARBA00022737"/>
    </source>
</evidence>
<reference evidence="10 11" key="1">
    <citation type="journal article" date="2017" name="Int. J. Parasitol.">
        <title>The genome of the protozoan parasite Cystoisospora suis and a reverse vaccinology approach to identify vaccine candidates.</title>
        <authorList>
            <person name="Palmieri N."/>
            <person name="Shrestha A."/>
            <person name="Ruttkowski B."/>
            <person name="Beck T."/>
            <person name="Vogl C."/>
            <person name="Tomley F."/>
            <person name="Blake D.P."/>
            <person name="Joachim A."/>
        </authorList>
    </citation>
    <scope>NUCLEOTIDE SEQUENCE [LARGE SCALE GENOMIC DNA]</scope>
    <source>
        <strain evidence="10 11">Wien I</strain>
    </source>
</reference>
<evidence type="ECO:0000256" key="6">
    <source>
        <dbReference type="ARBA" id="ARBA00022989"/>
    </source>
</evidence>
<evidence type="ECO:0000256" key="1">
    <source>
        <dbReference type="ARBA" id="ARBA00004141"/>
    </source>
</evidence>
<dbReference type="OrthoDB" id="333010at2759"/>
<evidence type="ECO:0000313" key="10">
    <source>
        <dbReference type="EMBL" id="PHJ21931.1"/>
    </source>
</evidence>
<dbReference type="Gene3D" id="1.50.40.10">
    <property type="entry name" value="Mitochondrial carrier domain"/>
    <property type="match status" value="2"/>
</dbReference>
<dbReference type="InterPro" id="IPR018108">
    <property type="entry name" value="MCP_transmembrane"/>
</dbReference>
<evidence type="ECO:0000313" key="11">
    <source>
        <dbReference type="Proteomes" id="UP000221165"/>
    </source>
</evidence>